<proteinExistence type="predicted"/>
<dbReference type="KEGG" id="lgi:LOTGIDRAFT_170737"/>
<feature type="domain" description="Death" evidence="1">
    <location>
        <begin position="56"/>
        <end position="92"/>
    </location>
</feature>
<dbReference type="CTD" id="20241521"/>
<dbReference type="Pfam" id="PF00531">
    <property type="entry name" value="Death"/>
    <property type="match status" value="1"/>
</dbReference>
<evidence type="ECO:0000259" key="1">
    <source>
        <dbReference type="PROSITE" id="PS50017"/>
    </source>
</evidence>
<dbReference type="GeneID" id="20241521"/>
<dbReference type="InterPro" id="IPR000488">
    <property type="entry name" value="Death_dom"/>
</dbReference>
<accession>V4B2X9</accession>
<dbReference type="HOGENOM" id="CLU_1112377_0_0_1"/>
<name>V4B2X9_LOTGI</name>
<protein>
    <recommendedName>
        <fullName evidence="1">Death domain-containing protein</fullName>
    </recommendedName>
</protein>
<gene>
    <name evidence="2" type="ORF">LOTGIDRAFT_170737</name>
</gene>
<dbReference type="RefSeq" id="XP_009044824.1">
    <property type="nucleotide sequence ID" value="XM_009046576.1"/>
</dbReference>
<sequence>MANLKPKWMNKIRKILVNNLNQIDVFVTYLETPEFNATAKWEQLDNKDIETRFTKFMNLWYEQTKDPSLTQIVSALQDMNRNDLVNIIQHDVNLTEQLRKEIEKNVGNDEGTPEFNATAKWEQLNINNPQIETRLCKFMNLWYEHHKHPCLTQIVSVLKDMNRNDLVSVVHQDAMLKEQLNMEKLPIQASENPSSFSKSVGNSVSWDKFLLGIDQICDEFHKSTIYSHKRVALWTECVRGKFSQVNRLFQ</sequence>
<organism evidence="2 3">
    <name type="scientific">Lottia gigantea</name>
    <name type="common">Giant owl limpet</name>
    <dbReference type="NCBI Taxonomy" id="225164"/>
    <lineage>
        <taxon>Eukaryota</taxon>
        <taxon>Metazoa</taxon>
        <taxon>Spiralia</taxon>
        <taxon>Lophotrochozoa</taxon>
        <taxon>Mollusca</taxon>
        <taxon>Gastropoda</taxon>
        <taxon>Patellogastropoda</taxon>
        <taxon>Lottioidea</taxon>
        <taxon>Lottiidae</taxon>
        <taxon>Lottia</taxon>
    </lineage>
</organism>
<dbReference type="Proteomes" id="UP000030746">
    <property type="component" value="Unassembled WGS sequence"/>
</dbReference>
<dbReference type="GO" id="GO:0007165">
    <property type="term" value="P:signal transduction"/>
    <property type="evidence" value="ECO:0007669"/>
    <property type="project" value="InterPro"/>
</dbReference>
<dbReference type="AlphaFoldDB" id="V4B2X9"/>
<evidence type="ECO:0000313" key="2">
    <source>
        <dbReference type="EMBL" id="ESP04493.1"/>
    </source>
</evidence>
<evidence type="ECO:0000313" key="3">
    <source>
        <dbReference type="Proteomes" id="UP000030746"/>
    </source>
</evidence>
<dbReference type="EMBL" id="KB199728">
    <property type="protein sequence ID" value="ESP04493.1"/>
    <property type="molecule type" value="Genomic_DNA"/>
</dbReference>
<keyword evidence="3" id="KW-1185">Reference proteome</keyword>
<reference evidence="2 3" key="1">
    <citation type="journal article" date="2013" name="Nature">
        <title>Insights into bilaterian evolution from three spiralian genomes.</title>
        <authorList>
            <person name="Simakov O."/>
            <person name="Marletaz F."/>
            <person name="Cho S.J."/>
            <person name="Edsinger-Gonzales E."/>
            <person name="Havlak P."/>
            <person name="Hellsten U."/>
            <person name="Kuo D.H."/>
            <person name="Larsson T."/>
            <person name="Lv J."/>
            <person name="Arendt D."/>
            <person name="Savage R."/>
            <person name="Osoegawa K."/>
            <person name="de Jong P."/>
            <person name="Grimwood J."/>
            <person name="Chapman J.A."/>
            <person name="Shapiro H."/>
            <person name="Aerts A."/>
            <person name="Otillar R.P."/>
            <person name="Terry A.Y."/>
            <person name="Boore J.L."/>
            <person name="Grigoriev I.V."/>
            <person name="Lindberg D.R."/>
            <person name="Seaver E.C."/>
            <person name="Weisblat D.A."/>
            <person name="Putnam N.H."/>
            <person name="Rokhsar D.S."/>
        </authorList>
    </citation>
    <scope>NUCLEOTIDE SEQUENCE [LARGE SCALE GENOMIC DNA]</scope>
</reference>
<feature type="domain" description="Death" evidence="1">
    <location>
        <begin position="122"/>
        <end position="174"/>
    </location>
</feature>
<dbReference type="PROSITE" id="PS50017">
    <property type="entry name" value="DEATH_DOMAIN"/>
    <property type="match status" value="2"/>
</dbReference>